<accession>A0A1F5YYG4</accession>
<name>A0A1F5YYG4_9BACT</name>
<dbReference type="PANTHER" id="PTHR44591:SF14">
    <property type="entry name" value="PROTEIN PILG"/>
    <property type="match status" value="1"/>
</dbReference>
<evidence type="ECO:0000256" key="2">
    <source>
        <dbReference type="ARBA" id="ARBA00023012"/>
    </source>
</evidence>
<dbReference type="Gene3D" id="3.40.50.2300">
    <property type="match status" value="1"/>
</dbReference>
<comment type="caution">
    <text evidence="5">The sequence shown here is derived from an EMBL/GenBank/DDBJ whole genome shotgun (WGS) entry which is preliminary data.</text>
</comment>
<dbReference type="InterPro" id="IPR001789">
    <property type="entry name" value="Sig_transdc_resp-reg_receiver"/>
</dbReference>
<dbReference type="PANTHER" id="PTHR44591">
    <property type="entry name" value="STRESS RESPONSE REGULATOR PROTEIN 1"/>
    <property type="match status" value="1"/>
</dbReference>
<dbReference type="GO" id="GO:0000160">
    <property type="term" value="P:phosphorelay signal transduction system"/>
    <property type="evidence" value="ECO:0007669"/>
    <property type="project" value="UniProtKB-KW"/>
</dbReference>
<keyword evidence="1 3" id="KW-0597">Phosphoprotein</keyword>
<dbReference type="AlphaFoldDB" id="A0A1F5YYG4"/>
<organism evidence="5 6">
    <name type="scientific">Candidatus Gottesmanbacteria bacterium RBG_16_52_11</name>
    <dbReference type="NCBI Taxonomy" id="1798374"/>
    <lineage>
        <taxon>Bacteria</taxon>
        <taxon>Candidatus Gottesmaniibacteriota</taxon>
    </lineage>
</organism>
<dbReference type="STRING" id="1798374.A2Z33_06630"/>
<sequence length="123" mass="14012">MAKILFVEDDPLIIKIYSTRLKADGYEVFSAENGEEGLKVAQELHPDLVVLDVMMPRLDGFAVLERLRKTDEFAKKPIIMYSNLNNEEEMARAQQMGVTEFIVKANLSPTQFIEKIKQYIGSS</sequence>
<feature type="modified residue" description="4-aspartylphosphate" evidence="3">
    <location>
        <position position="52"/>
    </location>
</feature>
<evidence type="ECO:0000313" key="6">
    <source>
        <dbReference type="Proteomes" id="UP000178448"/>
    </source>
</evidence>
<dbReference type="Pfam" id="PF00072">
    <property type="entry name" value="Response_reg"/>
    <property type="match status" value="1"/>
</dbReference>
<evidence type="ECO:0000259" key="4">
    <source>
        <dbReference type="PROSITE" id="PS50110"/>
    </source>
</evidence>
<reference evidence="5 6" key="1">
    <citation type="journal article" date="2016" name="Nat. Commun.">
        <title>Thousands of microbial genomes shed light on interconnected biogeochemical processes in an aquifer system.</title>
        <authorList>
            <person name="Anantharaman K."/>
            <person name="Brown C.T."/>
            <person name="Hug L.A."/>
            <person name="Sharon I."/>
            <person name="Castelle C.J."/>
            <person name="Probst A.J."/>
            <person name="Thomas B.C."/>
            <person name="Singh A."/>
            <person name="Wilkins M.J."/>
            <person name="Karaoz U."/>
            <person name="Brodie E.L."/>
            <person name="Williams K.H."/>
            <person name="Hubbard S.S."/>
            <person name="Banfield J.F."/>
        </authorList>
    </citation>
    <scope>NUCLEOTIDE SEQUENCE [LARGE SCALE GENOMIC DNA]</scope>
</reference>
<dbReference type="InterPro" id="IPR050595">
    <property type="entry name" value="Bact_response_regulator"/>
</dbReference>
<protein>
    <recommendedName>
        <fullName evidence="4">Response regulatory domain-containing protein</fullName>
    </recommendedName>
</protein>
<dbReference type="SUPFAM" id="SSF52172">
    <property type="entry name" value="CheY-like"/>
    <property type="match status" value="1"/>
</dbReference>
<proteinExistence type="predicted"/>
<feature type="domain" description="Response regulatory" evidence="4">
    <location>
        <begin position="3"/>
        <end position="119"/>
    </location>
</feature>
<evidence type="ECO:0000256" key="1">
    <source>
        <dbReference type="ARBA" id="ARBA00022553"/>
    </source>
</evidence>
<dbReference type="EMBL" id="MFJD01000001">
    <property type="protein sequence ID" value="OGG04942.1"/>
    <property type="molecule type" value="Genomic_DNA"/>
</dbReference>
<evidence type="ECO:0000313" key="5">
    <source>
        <dbReference type="EMBL" id="OGG04942.1"/>
    </source>
</evidence>
<dbReference type="PROSITE" id="PS50110">
    <property type="entry name" value="RESPONSE_REGULATORY"/>
    <property type="match status" value="1"/>
</dbReference>
<keyword evidence="2" id="KW-0902">Two-component regulatory system</keyword>
<dbReference type="Proteomes" id="UP000178448">
    <property type="component" value="Unassembled WGS sequence"/>
</dbReference>
<gene>
    <name evidence="5" type="ORF">A2Z33_06630</name>
</gene>
<dbReference type="InterPro" id="IPR011006">
    <property type="entry name" value="CheY-like_superfamily"/>
</dbReference>
<dbReference type="SMART" id="SM00448">
    <property type="entry name" value="REC"/>
    <property type="match status" value="1"/>
</dbReference>
<evidence type="ECO:0000256" key="3">
    <source>
        <dbReference type="PROSITE-ProRule" id="PRU00169"/>
    </source>
</evidence>